<dbReference type="RefSeq" id="WP_070878954.1">
    <property type="nucleotide sequence ID" value="NZ_CAJFZX010000008.1"/>
</dbReference>
<protein>
    <submittedName>
        <fullName evidence="8">DUF1282 domain-containing protein</fullName>
    </submittedName>
</protein>
<keyword evidence="9" id="KW-1185">Reference proteome</keyword>
<sequence>MEQQTNHAVEGNTPEPPKPSLFGMIMNPGEQFERIRQNPKVLVGFLLVTLMVLVGTFLSFVNAPELTGDLTSELGVTEEEAAMFGTIMGVVSIVVGGIGSIIVLIIMAAITLAITKMVGSAVKFKQILSMTIYIAFVTSIGTLLNGLIAFLVKEENYINPYTSLNSIVGAEGGLGGLLMTLEVFTIWGTVLTAIGLQRVAGLSKAAAWTIAIVFFVIGAVLATAGGVLEGMFPAA</sequence>
<keyword evidence="3 6" id="KW-1133">Transmembrane helix</keyword>
<organism evidence="8 9">
    <name type="scientific">Metabacillus idriensis</name>
    <dbReference type="NCBI Taxonomy" id="324768"/>
    <lineage>
        <taxon>Bacteria</taxon>
        <taxon>Bacillati</taxon>
        <taxon>Bacillota</taxon>
        <taxon>Bacilli</taxon>
        <taxon>Bacillales</taxon>
        <taxon>Bacillaceae</taxon>
        <taxon>Metabacillus</taxon>
    </lineage>
</organism>
<dbReference type="Proteomes" id="UP000441585">
    <property type="component" value="Unassembled WGS sequence"/>
</dbReference>
<dbReference type="InterPro" id="IPR006977">
    <property type="entry name" value="Yip1_dom"/>
</dbReference>
<evidence type="ECO:0000256" key="2">
    <source>
        <dbReference type="ARBA" id="ARBA00022692"/>
    </source>
</evidence>
<feature type="transmembrane region" description="Helical" evidence="6">
    <location>
        <begin position="82"/>
        <end position="115"/>
    </location>
</feature>
<evidence type="ECO:0000256" key="3">
    <source>
        <dbReference type="ARBA" id="ARBA00022989"/>
    </source>
</evidence>
<proteinExistence type="predicted"/>
<dbReference type="GO" id="GO:0016020">
    <property type="term" value="C:membrane"/>
    <property type="evidence" value="ECO:0007669"/>
    <property type="project" value="UniProtKB-SubCell"/>
</dbReference>
<feature type="transmembrane region" description="Helical" evidence="6">
    <location>
        <begin position="41"/>
        <end position="62"/>
    </location>
</feature>
<comment type="caution">
    <text evidence="8">The sequence shown here is derived from an EMBL/GenBank/DDBJ whole genome shotgun (WGS) entry which is preliminary data.</text>
</comment>
<evidence type="ECO:0000256" key="6">
    <source>
        <dbReference type="SAM" id="Phobius"/>
    </source>
</evidence>
<name>A0A6I2MAE9_9BACI</name>
<dbReference type="EMBL" id="WKKF01000001">
    <property type="protein sequence ID" value="MRX53421.1"/>
    <property type="molecule type" value="Genomic_DNA"/>
</dbReference>
<feature type="transmembrane region" description="Helical" evidence="6">
    <location>
        <begin position="206"/>
        <end position="228"/>
    </location>
</feature>
<feature type="transmembrane region" description="Helical" evidence="6">
    <location>
        <begin position="172"/>
        <end position="194"/>
    </location>
</feature>
<keyword evidence="2 6" id="KW-0812">Transmembrane</keyword>
<dbReference type="Pfam" id="PF04893">
    <property type="entry name" value="Yip1"/>
    <property type="match status" value="1"/>
</dbReference>
<dbReference type="AlphaFoldDB" id="A0A6I2MAE9"/>
<feature type="transmembrane region" description="Helical" evidence="6">
    <location>
        <begin position="127"/>
        <end position="152"/>
    </location>
</feature>
<reference evidence="8 9" key="1">
    <citation type="submission" date="2019-11" db="EMBL/GenBank/DDBJ databases">
        <title>Bacillus idriensis genome.</title>
        <authorList>
            <person name="Konopka E.N."/>
            <person name="Newman J.D."/>
        </authorList>
    </citation>
    <scope>NUCLEOTIDE SEQUENCE [LARGE SCALE GENOMIC DNA]</scope>
    <source>
        <strain evidence="8 9">DSM 19097</strain>
    </source>
</reference>
<evidence type="ECO:0000259" key="7">
    <source>
        <dbReference type="Pfam" id="PF04893"/>
    </source>
</evidence>
<feature type="region of interest" description="Disordered" evidence="5">
    <location>
        <begin position="1"/>
        <end position="21"/>
    </location>
</feature>
<feature type="domain" description="Yip1" evidence="7">
    <location>
        <begin position="22"/>
        <end position="222"/>
    </location>
</feature>
<evidence type="ECO:0000256" key="4">
    <source>
        <dbReference type="ARBA" id="ARBA00023136"/>
    </source>
</evidence>
<evidence type="ECO:0000256" key="1">
    <source>
        <dbReference type="ARBA" id="ARBA00004141"/>
    </source>
</evidence>
<evidence type="ECO:0000256" key="5">
    <source>
        <dbReference type="SAM" id="MobiDB-lite"/>
    </source>
</evidence>
<evidence type="ECO:0000313" key="9">
    <source>
        <dbReference type="Proteomes" id="UP000441585"/>
    </source>
</evidence>
<accession>A0A6I2MAE9</accession>
<comment type="subcellular location">
    <subcellularLocation>
        <location evidence="1">Membrane</location>
        <topology evidence="1">Multi-pass membrane protein</topology>
    </subcellularLocation>
</comment>
<gene>
    <name evidence="8" type="ORF">GJU41_05520</name>
</gene>
<evidence type="ECO:0000313" key="8">
    <source>
        <dbReference type="EMBL" id="MRX53421.1"/>
    </source>
</evidence>
<keyword evidence="4 6" id="KW-0472">Membrane</keyword>